<feature type="transmembrane region" description="Helical" evidence="17">
    <location>
        <begin position="577"/>
        <end position="595"/>
    </location>
</feature>
<keyword evidence="4" id="KW-0813">Transport</keyword>
<evidence type="ECO:0000313" key="19">
    <source>
        <dbReference type="Proteomes" id="UP000189274"/>
    </source>
</evidence>
<evidence type="ECO:0000256" key="11">
    <source>
        <dbReference type="ARBA" id="ARBA00023128"/>
    </source>
</evidence>
<evidence type="ECO:0000256" key="3">
    <source>
        <dbReference type="ARBA" id="ARBA00009765"/>
    </source>
</evidence>
<dbReference type="Gene3D" id="3.30.2320.30">
    <property type="entry name" value="ATP synthase, E subunit, C-terminal"/>
    <property type="match status" value="1"/>
</dbReference>
<keyword evidence="7" id="KW-0460">Magnesium</keyword>
<evidence type="ECO:0000256" key="8">
    <source>
        <dbReference type="ARBA" id="ARBA00022946"/>
    </source>
</evidence>
<dbReference type="InterPro" id="IPR039204">
    <property type="entry name" value="MRS2-like"/>
</dbReference>
<comment type="caution">
    <text evidence="18">The sequence shown here is derived from an EMBL/GenBank/DDBJ whole genome shotgun (WGS) entry which is preliminary data.</text>
</comment>
<feature type="transmembrane region" description="Helical" evidence="17">
    <location>
        <begin position="607"/>
        <end position="628"/>
    </location>
</feature>
<evidence type="ECO:0000256" key="15">
    <source>
        <dbReference type="ARBA" id="ARBA00046701"/>
    </source>
</evidence>
<name>A0A1V2LN66_PICKU</name>
<dbReference type="CDD" id="cd12823">
    <property type="entry name" value="Mrs2_Mfm1p-like"/>
    <property type="match status" value="1"/>
</dbReference>
<keyword evidence="5 17" id="KW-0812">Transmembrane</keyword>
<evidence type="ECO:0000256" key="16">
    <source>
        <dbReference type="SAM" id="MobiDB-lite"/>
    </source>
</evidence>
<keyword evidence="11" id="KW-0496">Mitochondrion</keyword>
<dbReference type="Pfam" id="PF22099">
    <property type="entry name" value="MRS2-like"/>
    <property type="match status" value="2"/>
</dbReference>
<evidence type="ECO:0000256" key="2">
    <source>
        <dbReference type="ARBA" id="ARBA00005901"/>
    </source>
</evidence>
<evidence type="ECO:0000256" key="9">
    <source>
        <dbReference type="ARBA" id="ARBA00022989"/>
    </source>
</evidence>
<dbReference type="AlphaFoldDB" id="A0A1V2LN66"/>
<comment type="function">
    <text evidence="14">High-conductance magnesium-selective channel that mediates the influx of magnesium into the mitochondrial matrix. Essential for the splicing of mRNA group II introns in mitochondria by affecting mitochondrial magnesium concentrations, which are critical for group II intron splicing. It also suppresses a variety of mitochondrial intron mutations and its absence may disturb the assembly of mitochondrial membrane complexes.</text>
</comment>
<dbReference type="GO" id="GO:0015095">
    <property type="term" value="F:magnesium ion transmembrane transporter activity"/>
    <property type="evidence" value="ECO:0007669"/>
    <property type="project" value="TreeGrafter"/>
</dbReference>
<accession>A0A1V2LN66</accession>
<dbReference type="PANTHER" id="PTHR13890">
    <property type="entry name" value="RNA SPLICING PROTEIN MRS2, MITOCHONDRIAL"/>
    <property type="match status" value="1"/>
</dbReference>
<gene>
    <name evidence="18" type="ORF">BOH78_2223</name>
</gene>
<evidence type="ECO:0000256" key="5">
    <source>
        <dbReference type="ARBA" id="ARBA00022692"/>
    </source>
</evidence>
<comment type="similarity">
    <text evidence="2">Belongs to the V-ATPase E subunit family.</text>
</comment>
<dbReference type="VEuPathDB" id="FungiDB:C5L36_0B03970"/>
<reference evidence="19" key="1">
    <citation type="journal article" date="2017" name="Genome Announc.">
        <title>Genome sequences of Cyberlindnera fabianii 65, Pichia kudriavzevii 129, and Saccharomyces cerevisiae 131 isolated from fermented masau fruits in Zimbabwe.</title>
        <authorList>
            <person name="van Rijswijck I.M.H."/>
            <person name="Derks M.F.L."/>
            <person name="Abee T."/>
            <person name="de Ridder D."/>
            <person name="Smid E.J."/>
        </authorList>
    </citation>
    <scope>NUCLEOTIDE SEQUENCE [LARGE SCALE GENOMIC DNA]</scope>
    <source>
        <strain evidence="19">129</strain>
    </source>
</reference>
<dbReference type="GO" id="GO:0033178">
    <property type="term" value="C:proton-transporting two-sector ATPase complex, catalytic domain"/>
    <property type="evidence" value="ECO:0007669"/>
    <property type="project" value="InterPro"/>
</dbReference>
<dbReference type="GO" id="GO:0005743">
    <property type="term" value="C:mitochondrial inner membrane"/>
    <property type="evidence" value="ECO:0007669"/>
    <property type="project" value="UniProtKB-SubCell"/>
</dbReference>
<dbReference type="GO" id="GO:0045016">
    <property type="term" value="P:mitochondrial magnesium ion transmembrane transport"/>
    <property type="evidence" value="ECO:0007669"/>
    <property type="project" value="TreeGrafter"/>
</dbReference>
<keyword evidence="10" id="KW-0406">Ion transport</keyword>
<dbReference type="Proteomes" id="UP000189274">
    <property type="component" value="Unassembled WGS sequence"/>
</dbReference>
<dbReference type="PANTHER" id="PTHR13890:SF27">
    <property type="entry name" value="MAGNESIUM TRANSPORTER MRS2, MITOCHONDRIAL"/>
    <property type="match status" value="1"/>
</dbReference>
<evidence type="ECO:0000256" key="6">
    <source>
        <dbReference type="ARBA" id="ARBA00022792"/>
    </source>
</evidence>
<dbReference type="Gene3D" id="2.40.128.330">
    <property type="match status" value="1"/>
</dbReference>
<dbReference type="SUPFAM" id="SSF160527">
    <property type="entry name" value="V-type ATPase subunit E-like"/>
    <property type="match status" value="1"/>
</dbReference>
<feature type="compositionally biased region" description="Low complexity" evidence="16">
    <location>
        <begin position="502"/>
        <end position="513"/>
    </location>
</feature>
<dbReference type="InterPro" id="IPR038495">
    <property type="entry name" value="ATPase_E_C"/>
</dbReference>
<dbReference type="Gene3D" id="1.20.58.340">
    <property type="entry name" value="Magnesium transport protein CorA, transmembrane region"/>
    <property type="match status" value="1"/>
</dbReference>
<dbReference type="EMBL" id="MQVM01000008">
    <property type="protein sequence ID" value="ONH74776.1"/>
    <property type="molecule type" value="Genomic_DNA"/>
</dbReference>
<evidence type="ECO:0000256" key="14">
    <source>
        <dbReference type="ARBA" id="ARBA00046105"/>
    </source>
</evidence>
<keyword evidence="9 17" id="KW-1133">Transmembrane helix</keyword>
<sequence>MSSTRALTDDQVQGELKKMESFIRKEAEEKAREIQLKADEEYEIEKASVVRAEINAIDAAYQDKFKKASLAQQITKSTIANKTRLKVLATREEALETIFSATHDGLKKLASNKNKYKTLLIGLIEECLYTMMEKAVTIQVREVDVAVAKEAAKVAAENFEKKAGFPVDITVDESNFLNKDLAGGVVAINGTGKISVDNTLDERLKLLSETALPAIKLEMFGPSKTRKYPGVMQIYIPLVRQQIRKIGSASVISSTSKVLKPIKPDLSTISCTVVDQTGTVRAVSKKFPRATFLQQNKLFPRDLRKIDSSNVDVAPSIAVRSNGILVNLLHIKALIKRNEVLVFDTASPQSASKLSLFMYDLESKLQTKVVHSGMLGINNGNHQNILNQTYEFKTLECILVNVMAVLETELREHAAKVDKILKQLDSQIDRAVLKDLLVNSKDLTMFYQKSLLIRNTLDELLDNDEDLENMYLTENYEIKRLIVDQESDGKSSVLKAAKQDGSSNVNTNSNHHSLIQEGSESKDTGEIEMLLESYYKQCDEIVQQAETMINNIKSTEDIVNIILDANRNSLMVFELRVAIFTLGITVATIIPAFYGMNLKNYIEDSNIAFVGVTAVSVVLGGIMAIIYLRKLRDVRRMTMVSSKQLDQFDNDTKRGIHEKVRRQRESKTLEQRRKLEKEIVWKWLLGDHK</sequence>
<evidence type="ECO:0000256" key="4">
    <source>
        <dbReference type="ARBA" id="ARBA00022448"/>
    </source>
</evidence>
<organism evidence="18 19">
    <name type="scientific">Pichia kudriavzevii</name>
    <name type="common">Yeast</name>
    <name type="synonym">Issatchenkia orientalis</name>
    <dbReference type="NCBI Taxonomy" id="4909"/>
    <lineage>
        <taxon>Eukaryota</taxon>
        <taxon>Fungi</taxon>
        <taxon>Dikarya</taxon>
        <taxon>Ascomycota</taxon>
        <taxon>Saccharomycotina</taxon>
        <taxon>Pichiomycetes</taxon>
        <taxon>Pichiales</taxon>
        <taxon>Pichiaceae</taxon>
        <taxon>Pichia</taxon>
    </lineage>
</organism>
<comment type="subcellular location">
    <subcellularLocation>
        <location evidence="1">Mitochondrion inner membrane</location>
        <topology evidence="1">Multi-pass membrane protein</topology>
    </subcellularLocation>
</comment>
<dbReference type="Pfam" id="PF01991">
    <property type="entry name" value="vATP-synt_E"/>
    <property type="match status" value="1"/>
</dbReference>
<keyword evidence="6" id="KW-0999">Mitochondrion inner membrane</keyword>
<dbReference type="GO" id="GO:0046961">
    <property type="term" value="F:proton-transporting ATPase activity, rotational mechanism"/>
    <property type="evidence" value="ECO:0007669"/>
    <property type="project" value="InterPro"/>
</dbReference>
<comment type="similarity">
    <text evidence="3">Belongs to the CorA metal ion transporter (MIT) (TC 1.A.35) family.</text>
</comment>
<proteinExistence type="inferred from homology"/>
<keyword evidence="12 17" id="KW-0472">Membrane</keyword>
<dbReference type="HAMAP" id="MF_00311">
    <property type="entry name" value="ATP_synth_E_arch"/>
    <property type="match status" value="1"/>
</dbReference>
<evidence type="ECO:0000256" key="12">
    <source>
        <dbReference type="ARBA" id="ARBA00023136"/>
    </source>
</evidence>
<protein>
    <recommendedName>
        <fullName evidence="13">RNA-splicing protein MRS2</fullName>
    </recommendedName>
</protein>
<evidence type="ECO:0000256" key="13">
    <source>
        <dbReference type="ARBA" id="ARBA00043036"/>
    </source>
</evidence>
<dbReference type="Gene3D" id="6.10.250.1620">
    <property type="match status" value="1"/>
</dbReference>
<evidence type="ECO:0000313" key="18">
    <source>
        <dbReference type="EMBL" id="ONH74776.1"/>
    </source>
</evidence>
<keyword evidence="8" id="KW-0809">Transit peptide</keyword>
<evidence type="ECO:0000256" key="7">
    <source>
        <dbReference type="ARBA" id="ARBA00022842"/>
    </source>
</evidence>
<feature type="region of interest" description="Disordered" evidence="16">
    <location>
        <begin position="499"/>
        <end position="521"/>
    </location>
</feature>
<comment type="subunit">
    <text evidence="15">Homopentamer. Forms homooligomers. Interacts with MFM1.</text>
</comment>
<evidence type="ECO:0000256" key="1">
    <source>
        <dbReference type="ARBA" id="ARBA00004448"/>
    </source>
</evidence>
<dbReference type="InterPro" id="IPR002842">
    <property type="entry name" value="ATPase_V1_Esu"/>
</dbReference>
<evidence type="ECO:0000256" key="17">
    <source>
        <dbReference type="SAM" id="Phobius"/>
    </source>
</evidence>
<evidence type="ECO:0000256" key="10">
    <source>
        <dbReference type="ARBA" id="ARBA00023065"/>
    </source>
</evidence>